<proteinExistence type="predicted"/>
<evidence type="ECO:0000256" key="11">
    <source>
        <dbReference type="SAM" id="MobiDB-lite"/>
    </source>
</evidence>
<evidence type="ECO:0000256" key="5">
    <source>
        <dbReference type="ARBA" id="ARBA00022723"/>
    </source>
</evidence>
<evidence type="ECO:0000256" key="6">
    <source>
        <dbReference type="ARBA" id="ARBA00022776"/>
    </source>
</evidence>
<protein>
    <recommendedName>
        <fullName evidence="12">Mis18 domain-containing protein</fullName>
    </recommendedName>
</protein>
<dbReference type="GO" id="GO:0005634">
    <property type="term" value="C:nucleus"/>
    <property type="evidence" value="ECO:0007669"/>
    <property type="project" value="UniProtKB-SubCell"/>
</dbReference>
<dbReference type="InterPro" id="IPR004910">
    <property type="entry name" value="Yippee/Mis18/Cereblon"/>
</dbReference>
<dbReference type="GO" id="GO:0034080">
    <property type="term" value="P:CENP-A containing chromatin assembly"/>
    <property type="evidence" value="ECO:0007669"/>
    <property type="project" value="TreeGrafter"/>
</dbReference>
<evidence type="ECO:0000256" key="1">
    <source>
        <dbReference type="ARBA" id="ARBA00004123"/>
    </source>
</evidence>
<evidence type="ECO:0000256" key="8">
    <source>
        <dbReference type="ARBA" id="ARBA00023242"/>
    </source>
</evidence>
<gene>
    <name evidence="13" type="ORF">IWW36_000539</name>
</gene>
<keyword evidence="10" id="KW-0137">Centromere</keyword>
<dbReference type="GO" id="GO:0007059">
    <property type="term" value="P:chromosome segregation"/>
    <property type="evidence" value="ECO:0007669"/>
    <property type="project" value="TreeGrafter"/>
</dbReference>
<dbReference type="Pfam" id="PF03226">
    <property type="entry name" value="Yippee-Mis18"/>
    <property type="match status" value="1"/>
</dbReference>
<feature type="domain" description="Mis18" evidence="12">
    <location>
        <begin position="34"/>
        <end position="132"/>
    </location>
</feature>
<evidence type="ECO:0000256" key="10">
    <source>
        <dbReference type="ARBA" id="ARBA00023328"/>
    </source>
</evidence>
<dbReference type="PANTHER" id="PTHR16431">
    <property type="entry name" value="NEUROGENIC PROTEIN MASTERMIND"/>
    <property type="match status" value="1"/>
</dbReference>
<evidence type="ECO:0000256" key="4">
    <source>
        <dbReference type="ARBA" id="ARBA00022618"/>
    </source>
</evidence>
<keyword evidence="7" id="KW-0862">Zinc</keyword>
<dbReference type="GO" id="GO:0046872">
    <property type="term" value="F:metal ion binding"/>
    <property type="evidence" value="ECO:0007669"/>
    <property type="project" value="UniProtKB-KW"/>
</dbReference>
<dbReference type="GO" id="GO:0000785">
    <property type="term" value="C:chromatin"/>
    <property type="evidence" value="ECO:0007669"/>
    <property type="project" value="TreeGrafter"/>
</dbReference>
<dbReference type="PANTHER" id="PTHR16431:SF1">
    <property type="entry name" value="NEUROGENIC PROTEIN MASTERMIND"/>
    <property type="match status" value="1"/>
</dbReference>
<evidence type="ECO:0000259" key="12">
    <source>
        <dbReference type="PROSITE" id="PS51793"/>
    </source>
</evidence>
<dbReference type="InterPro" id="IPR034752">
    <property type="entry name" value="Mis18"/>
</dbReference>
<organism evidence="13 14">
    <name type="scientific">Coemansia brasiliensis</name>
    <dbReference type="NCBI Taxonomy" id="2650707"/>
    <lineage>
        <taxon>Eukaryota</taxon>
        <taxon>Fungi</taxon>
        <taxon>Fungi incertae sedis</taxon>
        <taxon>Zoopagomycota</taxon>
        <taxon>Kickxellomycotina</taxon>
        <taxon>Kickxellomycetes</taxon>
        <taxon>Kickxellales</taxon>
        <taxon>Kickxellaceae</taxon>
        <taxon>Coemansia</taxon>
    </lineage>
</organism>
<dbReference type="Proteomes" id="UP001139887">
    <property type="component" value="Unassembled WGS sequence"/>
</dbReference>
<comment type="subcellular location">
    <subcellularLocation>
        <location evidence="2">Chromosome</location>
        <location evidence="2">Centromere</location>
    </subcellularLocation>
    <subcellularLocation>
        <location evidence="1">Nucleus</location>
    </subcellularLocation>
</comment>
<keyword evidence="6" id="KW-0498">Mitosis</keyword>
<sequence length="218" mass="24120">MERLRGDFGNYEASDINGTGFREDNTNDEAINGPVVFSCSRCRTILGDTFSYVASFPERNLFALQAVPDSISCSKARKMSTERGEEGSVFYELACAECDAVVGRKYVTTVEDMDALRNAYSLDIDKVMTYELGKCMKSPSNSDGPPPEFYTSIAFHDDMVMVKSNITAIAAKLQKLEQTISRLPATSPRSAPSSSKRRSSQGLNPEIYHIDSSKRFGR</sequence>
<feature type="compositionally biased region" description="Basic and acidic residues" evidence="11">
    <location>
        <begin position="208"/>
        <end position="218"/>
    </location>
</feature>
<evidence type="ECO:0000256" key="9">
    <source>
        <dbReference type="ARBA" id="ARBA00023306"/>
    </source>
</evidence>
<evidence type="ECO:0000256" key="7">
    <source>
        <dbReference type="ARBA" id="ARBA00022833"/>
    </source>
</evidence>
<keyword evidence="9" id="KW-0131">Cell cycle</keyword>
<comment type="caution">
    <text evidence="13">The sequence shown here is derived from an EMBL/GenBank/DDBJ whole genome shotgun (WGS) entry which is preliminary data.</text>
</comment>
<keyword evidence="4" id="KW-0132">Cell division</keyword>
<name>A0A9W8IJJ1_9FUNG</name>
<evidence type="ECO:0000256" key="3">
    <source>
        <dbReference type="ARBA" id="ARBA00022454"/>
    </source>
</evidence>
<keyword evidence="14" id="KW-1185">Reference proteome</keyword>
<keyword evidence="5" id="KW-0479">Metal-binding</keyword>
<dbReference type="AlphaFoldDB" id="A0A9W8IJJ1"/>
<keyword evidence="8" id="KW-0539">Nucleus</keyword>
<dbReference type="EMBL" id="JANBUW010000005">
    <property type="protein sequence ID" value="KAJ2852159.1"/>
    <property type="molecule type" value="Genomic_DNA"/>
</dbReference>
<feature type="compositionally biased region" description="Low complexity" evidence="11">
    <location>
        <begin position="181"/>
        <end position="194"/>
    </location>
</feature>
<dbReference type="GO" id="GO:0000775">
    <property type="term" value="C:chromosome, centromeric region"/>
    <property type="evidence" value="ECO:0007669"/>
    <property type="project" value="UniProtKB-SubCell"/>
</dbReference>
<dbReference type="GO" id="GO:0051301">
    <property type="term" value="P:cell division"/>
    <property type="evidence" value="ECO:0007669"/>
    <property type="project" value="UniProtKB-KW"/>
</dbReference>
<accession>A0A9W8IJJ1</accession>
<evidence type="ECO:0000313" key="13">
    <source>
        <dbReference type="EMBL" id="KAJ2852159.1"/>
    </source>
</evidence>
<dbReference type="PROSITE" id="PS51793">
    <property type="entry name" value="MIS18"/>
    <property type="match status" value="1"/>
</dbReference>
<keyword evidence="3" id="KW-0158">Chromosome</keyword>
<evidence type="ECO:0000256" key="2">
    <source>
        <dbReference type="ARBA" id="ARBA00004584"/>
    </source>
</evidence>
<dbReference type="OrthoDB" id="74210at2759"/>
<reference evidence="13" key="1">
    <citation type="submission" date="2022-07" db="EMBL/GenBank/DDBJ databases">
        <title>Phylogenomic reconstructions and comparative analyses of Kickxellomycotina fungi.</title>
        <authorList>
            <person name="Reynolds N.K."/>
            <person name="Stajich J.E."/>
            <person name="Barry K."/>
            <person name="Grigoriev I.V."/>
            <person name="Crous P."/>
            <person name="Smith M.E."/>
        </authorList>
    </citation>
    <scope>NUCLEOTIDE SEQUENCE</scope>
    <source>
        <strain evidence="13">NRRL 1566</strain>
    </source>
</reference>
<evidence type="ECO:0000313" key="14">
    <source>
        <dbReference type="Proteomes" id="UP001139887"/>
    </source>
</evidence>
<feature type="region of interest" description="Disordered" evidence="11">
    <location>
        <begin position="181"/>
        <end position="218"/>
    </location>
</feature>